<sequence>MADEQEYSFSVEQSSGAKKAGVPKALDFKSCSCDDCILVLPVAVDIATPKSDIFTVPFDEINRFDGLISRCVIPWECKYSRPDTTSNTTFLDCWKVSIDGPTAFISILFSGHHLTGPLEQYSNTR</sequence>
<proteinExistence type="predicted"/>
<dbReference type="EMBL" id="X83690">
    <property type="protein sequence ID" value="CAA58661.1"/>
    <property type="molecule type" value="Genomic_DNA"/>
</dbReference>
<reference evidence="1" key="1">
    <citation type="journal article" date="1995" name="Yeast">
        <title>The DNA sequence of a 7941 bp fragment of the left arm of chromosome VII of Saccharomyces cerevisiae contains four open reading frames including the multicopy suppressor gene of the pop2 mutation and a putative serine/threonine protein kinase gene.</title>
        <authorList>
            <person name="Coglievina M."/>
            <person name="Bertani I."/>
            <person name="Klima R."/>
            <person name="Zaccaria P."/>
            <person name="Bruschi C.V."/>
        </authorList>
    </citation>
    <scope>NUCLEOTIDE SEQUENCE</scope>
    <source>
        <strain evidence="1">FY1679</strain>
    </source>
</reference>
<dbReference type="AlphaFoldDB" id="E9PA71"/>
<name>E9PA71_YEASX</name>
<protein>
    <submittedName>
        <fullName evidence="1">BiB125 protein</fullName>
    </submittedName>
</protein>
<gene>
    <name evidence="1" type="primary">biB125</name>
</gene>
<evidence type="ECO:0000313" key="1">
    <source>
        <dbReference type="EMBL" id="CAA58661.1"/>
    </source>
</evidence>
<accession>E9PA71</accession>
<organism evidence="1">
    <name type="scientific">Saccharomyces cerevisiae</name>
    <name type="common">Baker's yeast</name>
    <dbReference type="NCBI Taxonomy" id="4932"/>
    <lineage>
        <taxon>Eukaryota</taxon>
        <taxon>Fungi</taxon>
        <taxon>Dikarya</taxon>
        <taxon>Ascomycota</taxon>
        <taxon>Saccharomycotina</taxon>
        <taxon>Saccharomycetes</taxon>
        <taxon>Saccharomycetales</taxon>
        <taxon>Saccharomycetaceae</taxon>
        <taxon>Saccharomyces</taxon>
    </lineage>
</organism>